<accession>A0A3S1I1Z6</accession>
<feature type="compositionally biased region" description="Polar residues" evidence="6">
    <location>
        <begin position="433"/>
        <end position="452"/>
    </location>
</feature>
<evidence type="ECO:0000313" key="9">
    <source>
        <dbReference type="Proteomes" id="UP000271974"/>
    </source>
</evidence>
<comment type="caution">
    <text evidence="8">The sequence shown here is derived from an EMBL/GenBank/DDBJ whole genome shotgun (WGS) entry which is preliminary data.</text>
</comment>
<proteinExistence type="predicted"/>
<feature type="region of interest" description="Disordered" evidence="6">
    <location>
        <begin position="308"/>
        <end position="331"/>
    </location>
</feature>
<feature type="transmembrane region" description="Helical" evidence="7">
    <location>
        <begin position="12"/>
        <end position="30"/>
    </location>
</feature>
<protein>
    <submittedName>
        <fullName evidence="8">Uncharacterized protein</fullName>
    </submittedName>
</protein>
<keyword evidence="2" id="KW-0813">Transport</keyword>
<feature type="region of interest" description="Disordered" evidence="6">
    <location>
        <begin position="467"/>
        <end position="495"/>
    </location>
</feature>
<dbReference type="PANTHER" id="PTHR43385">
    <property type="entry name" value="RIBOFLAVIN TRANSPORTER RIBJ"/>
    <property type="match status" value="1"/>
</dbReference>
<keyword evidence="5 7" id="KW-0472">Membrane</keyword>
<keyword evidence="9" id="KW-1185">Reference proteome</keyword>
<organism evidence="8 9">
    <name type="scientific">Elysia chlorotica</name>
    <name type="common">Eastern emerald elysia</name>
    <name type="synonym">Sea slug</name>
    <dbReference type="NCBI Taxonomy" id="188477"/>
    <lineage>
        <taxon>Eukaryota</taxon>
        <taxon>Metazoa</taxon>
        <taxon>Spiralia</taxon>
        <taxon>Lophotrochozoa</taxon>
        <taxon>Mollusca</taxon>
        <taxon>Gastropoda</taxon>
        <taxon>Heterobranchia</taxon>
        <taxon>Euthyneura</taxon>
        <taxon>Panpulmonata</taxon>
        <taxon>Sacoglossa</taxon>
        <taxon>Placobranchoidea</taxon>
        <taxon>Plakobranchidae</taxon>
        <taxon>Elysia</taxon>
    </lineage>
</organism>
<feature type="transmembrane region" description="Helical" evidence="7">
    <location>
        <begin position="201"/>
        <end position="221"/>
    </location>
</feature>
<feature type="transmembrane region" description="Helical" evidence="7">
    <location>
        <begin position="228"/>
        <end position="248"/>
    </location>
</feature>
<evidence type="ECO:0000313" key="8">
    <source>
        <dbReference type="EMBL" id="RUS90632.1"/>
    </source>
</evidence>
<dbReference type="PANTHER" id="PTHR43385:SF1">
    <property type="entry name" value="RIBOFLAVIN TRANSPORTER RIBJ"/>
    <property type="match status" value="1"/>
</dbReference>
<evidence type="ECO:0000256" key="4">
    <source>
        <dbReference type="ARBA" id="ARBA00022989"/>
    </source>
</evidence>
<sequence length="822" mass="90506">MIKWEKKYQTFLGIFFINFPNGLTWYYGNLSSYAASALRYYLGPGVDVETVWLLSVFIGLWTSGLLLSALLHRVFPRPRLIVLAGILLFDGAFAATALTIRHSLTLYIASFGALTGMVAKQQYTCSALTGMVAKQQYTCSALRLTGMVAKQQYTCSALTGMVAKQQYTCSALTGMVAKQQYTCSALRPTGMVAKQQYTCSALTGLADGFVYTACIAFIPMWEQHRVGLATALSTSGLGVGALVVNQIISRYVNPDNLVADKPDGNLILFSQEEIVTRVPNLYLLLSIFNLFFHTLGVALLRTKSVDPNDENQQTQEAGHQISGGNAKPDETCKEDKEIEPLMHNGKAMKANDLKSFQEDFRPKLSSLSTESVSGHKKNFRVSRGSCCSTVESPFLVEWSMLPRSRCCVYRHEYCSDRGNSIALPGSRSDNHVKSSPSTNMHTPCVSERQSSGGDTYVVDLSAEEEKYTIKNEDPKHNRHWSNAISSDDDHHSSSRVLSDVAKDVNVKRKDDCLDANAINTNRSAYYGSTNNTSSNNYQGANGVDPENGEKELGRPDSLSFTPRQMVCSRMFFVLWVSQFSMDYSLSVLTNYYKLYGEVSASDCLFVYAYKLYGELYIPDDYFLAFIGTAMTASMIVPKLAWGWLLDFWGIKSTLVCITSGTVVIASFWHFTAMLKNNRLCSAPSGVCAVVGEESAVISAVHNKIFLRGGRDFGGCGRLTAENNVLVRPTSAARYLYAGLTLALCWCLCAFDSLAAAAVLMAFGPDHYNINYGLVASSSIILNMVTPIGMKGLVDCLGWAWLFLSVAIFNFLVLMLTLLCIKV</sequence>
<keyword evidence="4 7" id="KW-1133">Transmembrane helix</keyword>
<keyword evidence="3 7" id="KW-0812">Transmembrane</keyword>
<evidence type="ECO:0000256" key="6">
    <source>
        <dbReference type="SAM" id="MobiDB-lite"/>
    </source>
</evidence>
<dbReference type="InterPro" id="IPR036259">
    <property type="entry name" value="MFS_trans_sf"/>
</dbReference>
<evidence type="ECO:0000256" key="2">
    <source>
        <dbReference type="ARBA" id="ARBA00022448"/>
    </source>
</evidence>
<evidence type="ECO:0000256" key="5">
    <source>
        <dbReference type="ARBA" id="ARBA00023136"/>
    </source>
</evidence>
<dbReference type="InterPro" id="IPR052983">
    <property type="entry name" value="MFS_Riboflavin_Transporter"/>
</dbReference>
<feature type="region of interest" description="Disordered" evidence="6">
    <location>
        <begin position="425"/>
        <end position="452"/>
    </location>
</feature>
<dbReference type="AlphaFoldDB" id="A0A3S1I1Z6"/>
<dbReference type="EMBL" id="RQTK01000028">
    <property type="protein sequence ID" value="RUS90632.1"/>
    <property type="molecule type" value="Genomic_DNA"/>
</dbReference>
<feature type="transmembrane region" description="Helical" evidence="7">
    <location>
        <begin position="281"/>
        <end position="300"/>
    </location>
</feature>
<dbReference type="OrthoDB" id="410267at2759"/>
<dbReference type="SUPFAM" id="SSF103473">
    <property type="entry name" value="MFS general substrate transporter"/>
    <property type="match status" value="1"/>
</dbReference>
<feature type="region of interest" description="Disordered" evidence="6">
    <location>
        <begin position="524"/>
        <end position="556"/>
    </location>
</feature>
<feature type="transmembrane region" description="Helical" evidence="7">
    <location>
        <begin position="653"/>
        <end position="671"/>
    </location>
</feature>
<evidence type="ECO:0000256" key="7">
    <source>
        <dbReference type="SAM" id="Phobius"/>
    </source>
</evidence>
<feature type="transmembrane region" description="Helical" evidence="7">
    <location>
        <begin position="80"/>
        <end position="100"/>
    </location>
</feature>
<feature type="transmembrane region" description="Helical" evidence="7">
    <location>
        <begin position="621"/>
        <end position="641"/>
    </location>
</feature>
<feature type="transmembrane region" description="Helical" evidence="7">
    <location>
        <begin position="734"/>
        <end position="762"/>
    </location>
</feature>
<name>A0A3S1I1Z6_ELYCH</name>
<comment type="subcellular location">
    <subcellularLocation>
        <location evidence="1">Membrane</location>
        <topology evidence="1">Multi-pass membrane protein</topology>
    </subcellularLocation>
</comment>
<evidence type="ECO:0000256" key="1">
    <source>
        <dbReference type="ARBA" id="ARBA00004141"/>
    </source>
</evidence>
<feature type="transmembrane region" description="Helical" evidence="7">
    <location>
        <begin position="50"/>
        <end position="71"/>
    </location>
</feature>
<dbReference type="GO" id="GO:0016020">
    <property type="term" value="C:membrane"/>
    <property type="evidence" value="ECO:0007669"/>
    <property type="project" value="UniProtKB-SubCell"/>
</dbReference>
<evidence type="ECO:0000256" key="3">
    <source>
        <dbReference type="ARBA" id="ARBA00022692"/>
    </source>
</evidence>
<reference evidence="8 9" key="1">
    <citation type="submission" date="2019-01" db="EMBL/GenBank/DDBJ databases">
        <title>A draft genome assembly of the solar-powered sea slug Elysia chlorotica.</title>
        <authorList>
            <person name="Cai H."/>
            <person name="Li Q."/>
            <person name="Fang X."/>
            <person name="Li J."/>
            <person name="Curtis N.E."/>
            <person name="Altenburger A."/>
            <person name="Shibata T."/>
            <person name="Feng M."/>
            <person name="Maeda T."/>
            <person name="Schwartz J.A."/>
            <person name="Shigenobu S."/>
            <person name="Lundholm N."/>
            <person name="Nishiyama T."/>
            <person name="Yang H."/>
            <person name="Hasebe M."/>
            <person name="Li S."/>
            <person name="Pierce S.K."/>
            <person name="Wang J."/>
        </authorList>
    </citation>
    <scope>NUCLEOTIDE SEQUENCE [LARGE SCALE GENOMIC DNA]</scope>
    <source>
        <strain evidence="8">EC2010</strain>
        <tissue evidence="8">Whole organism of an adult</tissue>
    </source>
</reference>
<gene>
    <name evidence="8" type="ORF">EGW08_001629</name>
</gene>
<feature type="transmembrane region" description="Helical" evidence="7">
    <location>
        <begin position="799"/>
        <end position="820"/>
    </location>
</feature>
<dbReference type="Proteomes" id="UP000271974">
    <property type="component" value="Unassembled WGS sequence"/>
</dbReference>